<feature type="chain" id="PRO_5038888098" evidence="1">
    <location>
        <begin position="21"/>
        <end position="196"/>
    </location>
</feature>
<evidence type="ECO:0000259" key="2">
    <source>
        <dbReference type="Pfam" id="PF03713"/>
    </source>
</evidence>
<feature type="domain" description="DUF305" evidence="2">
    <location>
        <begin position="51"/>
        <end position="193"/>
    </location>
</feature>
<keyword evidence="1" id="KW-0732">Signal</keyword>
<dbReference type="Proteomes" id="UP000431901">
    <property type="component" value="Unassembled WGS sequence"/>
</dbReference>
<dbReference type="InterPro" id="IPR005183">
    <property type="entry name" value="DUF305_CopM-like"/>
</dbReference>
<dbReference type="AlphaFoldDB" id="A0A6I4W017"/>
<accession>A0A6I4W017</accession>
<evidence type="ECO:0000256" key="1">
    <source>
        <dbReference type="SAM" id="SignalP"/>
    </source>
</evidence>
<dbReference type="PROSITE" id="PS51257">
    <property type="entry name" value="PROKAR_LIPOPROTEIN"/>
    <property type="match status" value="1"/>
</dbReference>
<evidence type="ECO:0000313" key="4">
    <source>
        <dbReference type="Proteomes" id="UP000431901"/>
    </source>
</evidence>
<reference evidence="3 4" key="1">
    <citation type="submission" date="2019-12" db="EMBL/GenBank/DDBJ databases">
        <title>Nocardia macrotermitis sp. nov. and Nocardia aurantia sp. nov., isolated from the gut of the fungus growing-termite Macrotermes natalensis.</title>
        <authorList>
            <person name="Christine B."/>
            <person name="Rene B."/>
        </authorList>
    </citation>
    <scope>NUCLEOTIDE SEQUENCE [LARGE SCALE GENOMIC DNA]</scope>
    <source>
        <strain evidence="3 4">DSM 102126</strain>
    </source>
</reference>
<dbReference type="OrthoDB" id="26872at2"/>
<protein>
    <submittedName>
        <fullName evidence="3">DUF305 domain-containing protein</fullName>
    </submittedName>
</protein>
<dbReference type="InterPro" id="IPR012347">
    <property type="entry name" value="Ferritin-like"/>
</dbReference>
<organism evidence="3 4">
    <name type="scientific">Actinomadura rayongensis</name>
    <dbReference type="NCBI Taxonomy" id="1429076"/>
    <lineage>
        <taxon>Bacteria</taxon>
        <taxon>Bacillati</taxon>
        <taxon>Actinomycetota</taxon>
        <taxon>Actinomycetes</taxon>
        <taxon>Streptosporangiales</taxon>
        <taxon>Thermomonosporaceae</taxon>
        <taxon>Actinomadura</taxon>
    </lineage>
</organism>
<dbReference type="Gene3D" id="1.20.1260.10">
    <property type="match status" value="1"/>
</dbReference>
<dbReference type="Pfam" id="PF03713">
    <property type="entry name" value="DUF305"/>
    <property type="match status" value="1"/>
</dbReference>
<proteinExistence type="predicted"/>
<dbReference type="PANTHER" id="PTHR36933:SF1">
    <property type="entry name" value="SLL0788 PROTEIN"/>
    <property type="match status" value="1"/>
</dbReference>
<gene>
    <name evidence="3" type="ORF">GQ466_00740</name>
</gene>
<dbReference type="EMBL" id="WUTW01000001">
    <property type="protein sequence ID" value="MXQ62558.1"/>
    <property type="molecule type" value="Genomic_DNA"/>
</dbReference>
<evidence type="ECO:0000313" key="3">
    <source>
        <dbReference type="EMBL" id="MXQ62558.1"/>
    </source>
</evidence>
<sequence>MKRVLTTALVPLLAAATLTACGDGDKPSAHPSGHMQGHMSPATTAAHNAQDVMFAQMMIPHHRQAVEMAGLAARRASSPKVKDLASRIAAAQDPEIAKMSGWLTAWKEPTSMPSMNHGSMDGMMSDRDMKALGELTGKEFDRKFLTMMIEHHRGAVVMAQTEQRSGSNPAARALAASIVTTQTAEIATMRDLLKAR</sequence>
<comment type="caution">
    <text evidence="3">The sequence shown here is derived from an EMBL/GenBank/DDBJ whole genome shotgun (WGS) entry which is preliminary data.</text>
</comment>
<feature type="signal peptide" evidence="1">
    <location>
        <begin position="1"/>
        <end position="20"/>
    </location>
</feature>
<keyword evidence="4" id="KW-1185">Reference proteome</keyword>
<dbReference type="PANTHER" id="PTHR36933">
    <property type="entry name" value="SLL0788 PROTEIN"/>
    <property type="match status" value="1"/>
</dbReference>
<name>A0A6I4W017_9ACTN</name>
<dbReference type="RefSeq" id="WP_161100851.1">
    <property type="nucleotide sequence ID" value="NZ_JBHLYI010000009.1"/>
</dbReference>